<protein>
    <submittedName>
        <fullName evidence="8">Uncharacterized protein</fullName>
    </submittedName>
</protein>
<evidence type="ECO:0000256" key="2">
    <source>
        <dbReference type="ARBA" id="ARBA00004141"/>
    </source>
</evidence>
<comment type="subcellular location">
    <subcellularLocation>
        <location evidence="2">Membrane</location>
        <topology evidence="2">Multi-pass membrane protein</topology>
    </subcellularLocation>
</comment>
<accession>E4WUQ3</accession>
<evidence type="ECO:0000256" key="6">
    <source>
        <dbReference type="ARBA" id="ARBA00022989"/>
    </source>
</evidence>
<dbReference type="InterPro" id="IPR000537">
    <property type="entry name" value="UbiA_prenyltransferase"/>
</dbReference>
<dbReference type="InterPro" id="IPR039653">
    <property type="entry name" value="Prenyltransferase"/>
</dbReference>
<evidence type="ECO:0000256" key="5">
    <source>
        <dbReference type="ARBA" id="ARBA00022692"/>
    </source>
</evidence>
<comment type="cofactor">
    <cofactor evidence="1">
        <name>Mg(2+)</name>
        <dbReference type="ChEBI" id="CHEBI:18420"/>
    </cofactor>
</comment>
<evidence type="ECO:0000256" key="1">
    <source>
        <dbReference type="ARBA" id="ARBA00001946"/>
    </source>
</evidence>
<reference evidence="8" key="1">
    <citation type="journal article" date="2010" name="Science">
        <title>Plasticity of animal genome architecture unmasked by rapid evolution of a pelagic tunicate.</title>
        <authorList>
            <person name="Denoeud F."/>
            <person name="Henriet S."/>
            <person name="Mungpakdee S."/>
            <person name="Aury J.M."/>
            <person name="Da Silva C."/>
            <person name="Brinkmann H."/>
            <person name="Mikhaleva J."/>
            <person name="Olsen L.C."/>
            <person name="Jubin C."/>
            <person name="Canestro C."/>
            <person name="Bouquet J.M."/>
            <person name="Danks G."/>
            <person name="Poulain J."/>
            <person name="Campsteijn C."/>
            <person name="Adamski M."/>
            <person name="Cross I."/>
            <person name="Yadetie F."/>
            <person name="Muffato M."/>
            <person name="Louis A."/>
            <person name="Butcher S."/>
            <person name="Tsagkogeorga G."/>
            <person name="Konrad A."/>
            <person name="Singh S."/>
            <person name="Jensen M.F."/>
            <person name="Cong E.H."/>
            <person name="Eikeseth-Otteraa H."/>
            <person name="Noel B."/>
            <person name="Anthouard V."/>
            <person name="Porcel B.M."/>
            <person name="Kachouri-Lafond R."/>
            <person name="Nishino A."/>
            <person name="Ugolini M."/>
            <person name="Chourrout P."/>
            <person name="Nishida H."/>
            <person name="Aasland R."/>
            <person name="Huzurbazar S."/>
            <person name="Westhof E."/>
            <person name="Delsuc F."/>
            <person name="Lehrach H."/>
            <person name="Reinhardt R."/>
            <person name="Weissenbach J."/>
            <person name="Roy S.W."/>
            <person name="Artiguenave F."/>
            <person name="Postlethwait J.H."/>
            <person name="Manak J.R."/>
            <person name="Thompson E.M."/>
            <person name="Jaillon O."/>
            <person name="Du Pasquier L."/>
            <person name="Boudinot P."/>
            <person name="Liberles D.A."/>
            <person name="Volff J.N."/>
            <person name="Philippe H."/>
            <person name="Lenhard B."/>
            <person name="Roest Crollius H."/>
            <person name="Wincker P."/>
            <person name="Chourrout D."/>
        </authorList>
    </citation>
    <scope>NUCLEOTIDE SEQUENCE [LARGE SCALE GENOMIC DNA]</scope>
</reference>
<dbReference type="OrthoDB" id="18170at2759"/>
<sequence>MLWRVRIGHLKSQLRYSNSILSKFAPPVPYSDEKHGRYLKRAKSELTEKDKAGKTPEEIIQLEKEMAIYIRNQEIQKVEIKRAQEDLGSMATITQGAGQKQQWFPYYQRQLLDRMEYITENQPKRPVAENKSSSIYPYKFYGEMTEWKGLDDQLNICRTNFGIKSARYFVYEHRVGKQYFERNNQVQRARMLRNQYLSGERLVSLMPAPMQPYLRLARYDKPIGYQLLFVPAFMGLVSGCQFTQLPDAYLMSIFAAGTLLTRGAGCTINDIWDHKLDAQVERCKSRPIPSGAVSVEKAKLFFAAQLSAAFGLL</sequence>
<dbReference type="PANTHER" id="PTHR11048">
    <property type="entry name" value="PRENYLTRANSFERASES"/>
    <property type="match status" value="1"/>
</dbReference>
<dbReference type="InParanoid" id="E4WUQ3"/>
<organism evidence="8">
    <name type="scientific">Oikopleura dioica</name>
    <name type="common">Tunicate</name>
    <dbReference type="NCBI Taxonomy" id="34765"/>
    <lineage>
        <taxon>Eukaryota</taxon>
        <taxon>Metazoa</taxon>
        <taxon>Chordata</taxon>
        <taxon>Tunicata</taxon>
        <taxon>Appendicularia</taxon>
        <taxon>Copelata</taxon>
        <taxon>Oikopleuridae</taxon>
        <taxon>Oikopleura</taxon>
    </lineage>
</organism>
<evidence type="ECO:0000256" key="7">
    <source>
        <dbReference type="ARBA" id="ARBA00023136"/>
    </source>
</evidence>
<evidence type="ECO:0000313" key="10">
    <source>
        <dbReference type="Proteomes" id="UP000001307"/>
    </source>
</evidence>
<keyword evidence="5" id="KW-0812">Transmembrane</keyword>
<dbReference type="PANTHER" id="PTHR11048:SF28">
    <property type="entry name" value="4-HYDROXYBENZOATE POLYPRENYLTRANSFERASE, MITOCHONDRIAL"/>
    <property type="match status" value="1"/>
</dbReference>
<evidence type="ECO:0000313" key="9">
    <source>
        <dbReference type="EMBL" id="CBY37029.1"/>
    </source>
</evidence>
<dbReference type="Proteomes" id="UP000011014">
    <property type="component" value="Unassembled WGS sequence"/>
</dbReference>
<dbReference type="GO" id="GO:0006744">
    <property type="term" value="P:ubiquinone biosynthetic process"/>
    <property type="evidence" value="ECO:0007669"/>
    <property type="project" value="TreeGrafter"/>
</dbReference>
<evidence type="ECO:0000256" key="4">
    <source>
        <dbReference type="ARBA" id="ARBA00022679"/>
    </source>
</evidence>
<dbReference type="InterPro" id="IPR044878">
    <property type="entry name" value="UbiA_sf"/>
</dbReference>
<evidence type="ECO:0000256" key="3">
    <source>
        <dbReference type="ARBA" id="ARBA00005985"/>
    </source>
</evidence>
<dbReference type="EMBL" id="FN654885">
    <property type="protein sequence ID" value="CBY37029.1"/>
    <property type="molecule type" value="Genomic_DNA"/>
</dbReference>
<dbReference type="Pfam" id="PF01040">
    <property type="entry name" value="UbiA"/>
    <property type="match status" value="1"/>
</dbReference>
<gene>
    <name evidence="8" type="ORF">GSOID_T00009356001</name>
    <name evidence="9" type="ORF">GSOID_T00030096001</name>
</gene>
<dbReference type="Gene3D" id="1.10.357.140">
    <property type="entry name" value="UbiA prenyltransferase"/>
    <property type="match status" value="1"/>
</dbReference>
<keyword evidence="7" id="KW-0472">Membrane</keyword>
<keyword evidence="4" id="KW-0808">Transferase</keyword>
<comment type="similarity">
    <text evidence="3">Belongs to the UbiA prenyltransferase family.</text>
</comment>
<keyword evidence="6" id="KW-1133">Transmembrane helix</keyword>
<keyword evidence="10" id="KW-1185">Reference proteome</keyword>
<dbReference type="EMBL" id="FN653017">
    <property type="protein sequence ID" value="CBY21584.1"/>
    <property type="molecule type" value="Genomic_DNA"/>
</dbReference>
<evidence type="ECO:0000313" key="8">
    <source>
        <dbReference type="EMBL" id="CBY21584.1"/>
    </source>
</evidence>
<dbReference type="AlphaFoldDB" id="E4WUQ3"/>
<dbReference type="Proteomes" id="UP000001307">
    <property type="component" value="Unassembled WGS sequence"/>
</dbReference>
<name>E4WUQ3_OIKDI</name>
<dbReference type="GO" id="GO:0005743">
    <property type="term" value="C:mitochondrial inner membrane"/>
    <property type="evidence" value="ECO:0007669"/>
    <property type="project" value="TreeGrafter"/>
</dbReference>
<proteinExistence type="inferred from homology"/>
<dbReference type="GO" id="GO:0004659">
    <property type="term" value="F:prenyltransferase activity"/>
    <property type="evidence" value="ECO:0007669"/>
    <property type="project" value="UniProtKB-ARBA"/>
</dbReference>